<feature type="domain" description="C2H2-type" evidence="2">
    <location>
        <begin position="101"/>
        <end position="120"/>
    </location>
</feature>
<feature type="domain" description="C2H2-type" evidence="2">
    <location>
        <begin position="24"/>
        <end position="48"/>
    </location>
</feature>
<dbReference type="AlphaFoldDB" id="L7JSS1"/>
<dbReference type="InterPro" id="IPR013087">
    <property type="entry name" value="Znf_C2H2_type"/>
</dbReference>
<proteinExistence type="predicted"/>
<dbReference type="SMART" id="SM00355">
    <property type="entry name" value="ZnF_C2H2"/>
    <property type="match status" value="4"/>
</dbReference>
<feature type="domain" description="C2H2-type" evidence="2">
    <location>
        <begin position="76"/>
        <end position="98"/>
    </location>
</feature>
<evidence type="ECO:0000259" key="2">
    <source>
        <dbReference type="SMART" id="SM00355"/>
    </source>
</evidence>
<evidence type="ECO:0000313" key="3">
    <source>
        <dbReference type="EMBL" id="ELQ70575.1"/>
    </source>
</evidence>
<feature type="domain" description="C2H2-type" evidence="2">
    <location>
        <begin position="51"/>
        <end position="73"/>
    </location>
</feature>
<accession>L7JSS1</accession>
<evidence type="ECO:0000256" key="1">
    <source>
        <dbReference type="SAM" id="MobiDB-lite"/>
    </source>
</evidence>
<reference evidence="3" key="1">
    <citation type="journal article" date="2012" name="PLoS Genet.">
        <title>Comparative analysis of the genomes of two field isolates of the rice blast fungus Magnaporthe oryzae.</title>
        <authorList>
            <person name="Xue M."/>
            <person name="Yang J."/>
            <person name="Li Z."/>
            <person name="Hu S."/>
            <person name="Yao N."/>
            <person name="Dean R.A."/>
            <person name="Zhao W."/>
            <person name="Shen M."/>
            <person name="Zhang H."/>
            <person name="Li C."/>
            <person name="Liu L."/>
            <person name="Cao L."/>
            <person name="Xu X."/>
            <person name="Xing Y."/>
            <person name="Hsiang T."/>
            <person name="Zhang Z."/>
            <person name="Xu J.R."/>
            <person name="Peng Y.L."/>
        </authorList>
    </citation>
    <scope>NUCLEOTIDE SEQUENCE [LARGE SCALE GENOMIC DNA]</scope>
    <source>
        <strain evidence="3">P131</strain>
    </source>
</reference>
<name>L7JSS1_PYRO1</name>
<dbReference type="EMBL" id="JH795201">
    <property type="protein sequence ID" value="ELQ70575.1"/>
    <property type="molecule type" value="Genomic_DNA"/>
</dbReference>
<sequence>MSQLSSWYSNEFPLHFSIEHTETNVCPVSDCKTYHSESGLQVHVCQTHGWGKCRFCDTTTAPGQPLRDHELKHSPKICQICDEQIPADDFRQHQKAEHQIQECPFCEKSGSDLLHHIHNHHPLAETSAKSANQNNTALDLRKGACEADAGLVIPNPASQPAQDKPWGIYNLLNNVRESSKQSLSAPSHPAITSSATNIIGSIGDILETQSRQGVRNARATTPIRDQVNVSSEEEDMNVSSRQVGLPEGAHSNRRSERLHTSPGCVTKRNFAESHATPASKRRKKVDIKQLATHIGSEETKLGFRALIQSCLTNTETATPAFPATPDPAPDPLQLASKLSEKAASHEKAIGMHRLYQYISLLELAKVLHDSKHGRIRVSSDEYDGILRLQNKENNKRNKDKLADQIRLGRKIWKICAMDIGEKYLGALPFLVVAVKTEDILKVTDDMLPSLNVLLSRYIHLWTNGKMLVDYIRRGCCPEGRKAIEDILLNYPTKARRWIQHWGFAKSAGVGSEDKVIRKNLRASELQVTRAGNIFLSREGVSLEGAEEDWRRAGAQHGKAF</sequence>
<feature type="region of interest" description="Disordered" evidence="1">
    <location>
        <begin position="211"/>
        <end position="263"/>
    </location>
</feature>
<organism>
    <name type="scientific">Pyricularia oryzae (strain P131)</name>
    <name type="common">Rice blast fungus</name>
    <name type="synonym">Magnaporthe oryzae</name>
    <dbReference type="NCBI Taxonomy" id="1143193"/>
    <lineage>
        <taxon>Eukaryota</taxon>
        <taxon>Fungi</taxon>
        <taxon>Dikarya</taxon>
        <taxon>Ascomycota</taxon>
        <taxon>Pezizomycotina</taxon>
        <taxon>Sordariomycetes</taxon>
        <taxon>Sordariomycetidae</taxon>
        <taxon>Magnaporthales</taxon>
        <taxon>Pyriculariaceae</taxon>
        <taxon>Pyricularia</taxon>
    </lineage>
</organism>
<gene>
    <name evidence="3" type="ORF">OOW_P131scaffold00003g2</name>
</gene>
<protein>
    <recommendedName>
        <fullName evidence="2">C2H2-type domain-containing protein</fullName>
    </recommendedName>
</protein>